<reference evidence="2 3" key="1">
    <citation type="submission" date="2018-07" db="EMBL/GenBank/DDBJ databases">
        <title>Draft Genome Assemblies for Five Robust Yarrowia lipolytica Strains Exhibiting High Lipid Production and Pentose Sugar Utilization and Sugar Alcohol Secretion from Undetoxified Lignocellulosic Biomass Hydrolysates.</title>
        <authorList>
            <consortium name="DOE Joint Genome Institute"/>
            <person name="Walker C."/>
            <person name="Ryu S."/>
            <person name="Na H."/>
            <person name="Zane M."/>
            <person name="LaButti K."/>
            <person name="Lipzen A."/>
            <person name="Haridas S."/>
            <person name="Barry K."/>
            <person name="Grigoriev I.V."/>
            <person name="Quarterman J."/>
            <person name="Slininger P."/>
            <person name="Dien B."/>
            <person name="Trinh C.T."/>
        </authorList>
    </citation>
    <scope>NUCLEOTIDE SEQUENCE [LARGE SCALE GENOMIC DNA]</scope>
    <source>
        <strain evidence="2 3">YB392</strain>
    </source>
</reference>
<feature type="chain" id="PRO_5030068673" evidence="1">
    <location>
        <begin position="22"/>
        <end position="77"/>
    </location>
</feature>
<gene>
    <name evidence="2" type="ORF">B0I71DRAFT_129747</name>
</gene>
<keyword evidence="1" id="KW-0732">Signal</keyword>
<organism evidence="2 3">
    <name type="scientific">Yarrowia lipolytica</name>
    <name type="common">Candida lipolytica</name>
    <dbReference type="NCBI Taxonomy" id="4952"/>
    <lineage>
        <taxon>Eukaryota</taxon>
        <taxon>Fungi</taxon>
        <taxon>Dikarya</taxon>
        <taxon>Ascomycota</taxon>
        <taxon>Saccharomycotina</taxon>
        <taxon>Dipodascomycetes</taxon>
        <taxon>Dipodascales</taxon>
        <taxon>Dipodascales incertae sedis</taxon>
        <taxon>Yarrowia</taxon>
    </lineage>
</organism>
<accession>A0A371C9S1</accession>
<evidence type="ECO:0000256" key="1">
    <source>
        <dbReference type="SAM" id="SignalP"/>
    </source>
</evidence>
<evidence type="ECO:0000313" key="2">
    <source>
        <dbReference type="EMBL" id="RDW27047.1"/>
    </source>
</evidence>
<dbReference type="Proteomes" id="UP000256601">
    <property type="component" value="Unassembled WGS sequence"/>
</dbReference>
<dbReference type="AlphaFoldDB" id="A0A371C9S1"/>
<feature type="signal peptide" evidence="1">
    <location>
        <begin position="1"/>
        <end position="21"/>
    </location>
</feature>
<protein>
    <submittedName>
        <fullName evidence="2">Uncharacterized protein</fullName>
    </submittedName>
</protein>
<sequence>MYVLFCVHQCTLLVLVRHCNSNTILDTCMRAVLVLYLELEIATARGLKNKYQKKESPLKANFRGREADLALNGPRGA</sequence>
<evidence type="ECO:0000313" key="3">
    <source>
        <dbReference type="Proteomes" id="UP000256601"/>
    </source>
</evidence>
<name>A0A371C9S1_YARLL</name>
<proteinExistence type="predicted"/>
<dbReference type="EMBL" id="KZ858969">
    <property type="protein sequence ID" value="RDW27047.1"/>
    <property type="molecule type" value="Genomic_DNA"/>
</dbReference>